<keyword evidence="3" id="KW-1185">Reference proteome</keyword>
<accession>A0A1L9RSA1</accession>
<feature type="signal peptide" evidence="1">
    <location>
        <begin position="1"/>
        <end position="18"/>
    </location>
</feature>
<dbReference type="VEuPathDB" id="FungiDB:ASPWEDRAFT_171319"/>
<keyword evidence="1" id="KW-0732">Signal</keyword>
<evidence type="ECO:0008006" key="4">
    <source>
        <dbReference type="Google" id="ProtNLM"/>
    </source>
</evidence>
<dbReference type="EMBL" id="KV878211">
    <property type="protein sequence ID" value="OJJ37856.1"/>
    <property type="molecule type" value="Genomic_DNA"/>
</dbReference>
<dbReference type="Proteomes" id="UP000184383">
    <property type="component" value="Unassembled WGS sequence"/>
</dbReference>
<protein>
    <recommendedName>
        <fullName evidence="4">PPPDE domain-containing protein</fullName>
    </recommendedName>
</protein>
<dbReference type="OrthoDB" id="4721928at2759"/>
<reference evidence="3" key="1">
    <citation type="journal article" date="2017" name="Genome Biol.">
        <title>Comparative genomics reveals high biological diversity and specific adaptations in the industrially and medically important fungal genus Aspergillus.</title>
        <authorList>
            <person name="de Vries R.P."/>
            <person name="Riley R."/>
            <person name="Wiebenga A."/>
            <person name="Aguilar-Osorio G."/>
            <person name="Amillis S."/>
            <person name="Uchima C.A."/>
            <person name="Anderluh G."/>
            <person name="Asadollahi M."/>
            <person name="Askin M."/>
            <person name="Barry K."/>
            <person name="Battaglia E."/>
            <person name="Bayram O."/>
            <person name="Benocci T."/>
            <person name="Braus-Stromeyer S.A."/>
            <person name="Caldana C."/>
            <person name="Canovas D."/>
            <person name="Cerqueira G.C."/>
            <person name="Chen F."/>
            <person name="Chen W."/>
            <person name="Choi C."/>
            <person name="Clum A."/>
            <person name="Dos Santos R.A."/>
            <person name="Damasio A.R."/>
            <person name="Diallinas G."/>
            <person name="Emri T."/>
            <person name="Fekete E."/>
            <person name="Flipphi M."/>
            <person name="Freyberg S."/>
            <person name="Gallo A."/>
            <person name="Gournas C."/>
            <person name="Habgood R."/>
            <person name="Hainaut M."/>
            <person name="Harispe M.L."/>
            <person name="Henrissat B."/>
            <person name="Hilden K.S."/>
            <person name="Hope R."/>
            <person name="Hossain A."/>
            <person name="Karabika E."/>
            <person name="Karaffa L."/>
            <person name="Karanyi Z."/>
            <person name="Krasevec N."/>
            <person name="Kuo A."/>
            <person name="Kusch H."/>
            <person name="LaButti K."/>
            <person name="Lagendijk E.L."/>
            <person name="Lapidus A."/>
            <person name="Levasseur A."/>
            <person name="Lindquist E."/>
            <person name="Lipzen A."/>
            <person name="Logrieco A.F."/>
            <person name="MacCabe A."/>
            <person name="Maekelae M.R."/>
            <person name="Malavazi I."/>
            <person name="Melin P."/>
            <person name="Meyer V."/>
            <person name="Mielnichuk N."/>
            <person name="Miskei M."/>
            <person name="Molnar A.P."/>
            <person name="Mule G."/>
            <person name="Ngan C.Y."/>
            <person name="Orejas M."/>
            <person name="Orosz E."/>
            <person name="Ouedraogo J.P."/>
            <person name="Overkamp K.M."/>
            <person name="Park H.-S."/>
            <person name="Perrone G."/>
            <person name="Piumi F."/>
            <person name="Punt P.J."/>
            <person name="Ram A.F."/>
            <person name="Ramon A."/>
            <person name="Rauscher S."/>
            <person name="Record E."/>
            <person name="Riano-Pachon D.M."/>
            <person name="Robert V."/>
            <person name="Roehrig J."/>
            <person name="Ruller R."/>
            <person name="Salamov A."/>
            <person name="Salih N.S."/>
            <person name="Samson R.A."/>
            <person name="Sandor E."/>
            <person name="Sanguinetti M."/>
            <person name="Schuetze T."/>
            <person name="Sepcic K."/>
            <person name="Shelest E."/>
            <person name="Sherlock G."/>
            <person name="Sophianopoulou V."/>
            <person name="Squina F.M."/>
            <person name="Sun H."/>
            <person name="Susca A."/>
            <person name="Todd R.B."/>
            <person name="Tsang A."/>
            <person name="Unkles S.E."/>
            <person name="van de Wiele N."/>
            <person name="van Rossen-Uffink D."/>
            <person name="Oliveira J.V."/>
            <person name="Vesth T.C."/>
            <person name="Visser J."/>
            <person name="Yu J.-H."/>
            <person name="Zhou M."/>
            <person name="Andersen M.R."/>
            <person name="Archer D.B."/>
            <person name="Baker S.E."/>
            <person name="Benoit I."/>
            <person name="Brakhage A.A."/>
            <person name="Braus G.H."/>
            <person name="Fischer R."/>
            <person name="Frisvad J.C."/>
            <person name="Goldman G.H."/>
            <person name="Houbraken J."/>
            <person name="Oakley B."/>
            <person name="Pocsi I."/>
            <person name="Scazzocchio C."/>
            <person name="Seiboth B."/>
            <person name="vanKuyk P.A."/>
            <person name="Wortman J."/>
            <person name="Dyer P.S."/>
            <person name="Grigoriev I.V."/>
        </authorList>
    </citation>
    <scope>NUCLEOTIDE SEQUENCE [LARGE SCALE GENOMIC DNA]</scope>
    <source>
        <strain evidence="3">DTO 134E9</strain>
    </source>
</reference>
<name>A0A1L9RSA1_ASPWE</name>
<sequence length="190" mass="21440">MRGLSYILFFLFALLCAASPNNLKLSPEVEKETKADNIKVLKEAAKGHALKAKTRYALVEKWAPKGHNAYECVTGWSHVRLIVGTYESDTEFSDPKAFDLGTRNGRIEKGGQVKTQESDWRANHILAGAGPLAYWHKVATPSKYEFAGEVKDSMHSIKKKAEEYEKKNPHYNLLTNSCLTFTNTLYKEIK</sequence>
<dbReference type="GeneID" id="63746613"/>
<dbReference type="AlphaFoldDB" id="A0A1L9RSA1"/>
<evidence type="ECO:0000313" key="2">
    <source>
        <dbReference type="EMBL" id="OJJ37856.1"/>
    </source>
</evidence>
<evidence type="ECO:0000313" key="3">
    <source>
        <dbReference type="Proteomes" id="UP000184383"/>
    </source>
</evidence>
<feature type="chain" id="PRO_5013064081" description="PPPDE domain-containing protein" evidence="1">
    <location>
        <begin position="19"/>
        <end position="190"/>
    </location>
</feature>
<evidence type="ECO:0000256" key="1">
    <source>
        <dbReference type="SAM" id="SignalP"/>
    </source>
</evidence>
<proteinExistence type="predicted"/>
<gene>
    <name evidence="2" type="ORF">ASPWEDRAFT_171319</name>
</gene>
<dbReference type="RefSeq" id="XP_040691532.1">
    <property type="nucleotide sequence ID" value="XM_040830765.1"/>
</dbReference>
<organism evidence="2 3">
    <name type="scientific">Aspergillus wentii DTO 134E9</name>
    <dbReference type="NCBI Taxonomy" id="1073089"/>
    <lineage>
        <taxon>Eukaryota</taxon>
        <taxon>Fungi</taxon>
        <taxon>Dikarya</taxon>
        <taxon>Ascomycota</taxon>
        <taxon>Pezizomycotina</taxon>
        <taxon>Eurotiomycetes</taxon>
        <taxon>Eurotiomycetidae</taxon>
        <taxon>Eurotiales</taxon>
        <taxon>Aspergillaceae</taxon>
        <taxon>Aspergillus</taxon>
        <taxon>Aspergillus subgen. Cremei</taxon>
    </lineage>
</organism>